<feature type="domain" description="Major facilitator superfamily (MFS) profile" evidence="8">
    <location>
        <begin position="50"/>
        <end position="520"/>
    </location>
</feature>
<protein>
    <submittedName>
        <fullName evidence="9">Major facilitator superfamily</fullName>
    </submittedName>
</protein>
<feature type="transmembrane region" description="Helical" evidence="7">
    <location>
        <begin position="372"/>
        <end position="397"/>
    </location>
</feature>
<evidence type="ECO:0000256" key="3">
    <source>
        <dbReference type="ARBA" id="ARBA00022692"/>
    </source>
</evidence>
<proteinExistence type="predicted"/>
<evidence type="ECO:0000256" key="5">
    <source>
        <dbReference type="ARBA" id="ARBA00023136"/>
    </source>
</evidence>
<dbReference type="InterPro" id="IPR011701">
    <property type="entry name" value="MFS"/>
</dbReference>
<dbReference type="PANTHER" id="PTHR43791">
    <property type="entry name" value="PERMEASE-RELATED"/>
    <property type="match status" value="1"/>
</dbReference>
<keyword evidence="4 7" id="KW-1133">Transmembrane helix</keyword>
<dbReference type="Gene3D" id="1.20.1250.20">
    <property type="entry name" value="MFS general substrate transporter like domains"/>
    <property type="match status" value="1"/>
</dbReference>
<feature type="compositionally biased region" description="Basic and acidic residues" evidence="6">
    <location>
        <begin position="1"/>
        <end position="15"/>
    </location>
</feature>
<dbReference type="SUPFAM" id="SSF103473">
    <property type="entry name" value="MFS general substrate transporter"/>
    <property type="match status" value="1"/>
</dbReference>
<evidence type="ECO:0000256" key="2">
    <source>
        <dbReference type="ARBA" id="ARBA00022448"/>
    </source>
</evidence>
<feature type="compositionally biased region" description="Low complexity" evidence="6">
    <location>
        <begin position="470"/>
        <end position="494"/>
    </location>
</feature>
<feature type="transmembrane region" description="Helical" evidence="7">
    <location>
        <begin position="305"/>
        <end position="325"/>
    </location>
</feature>
<dbReference type="InParanoid" id="K2SJJ4"/>
<feature type="transmembrane region" description="Helical" evidence="7">
    <location>
        <begin position="46"/>
        <end position="63"/>
    </location>
</feature>
<evidence type="ECO:0000256" key="1">
    <source>
        <dbReference type="ARBA" id="ARBA00004141"/>
    </source>
</evidence>
<name>K2SJJ4_MACPH</name>
<comment type="subcellular location">
    <subcellularLocation>
        <location evidence="1">Membrane</location>
        <topology evidence="1">Multi-pass membrane protein</topology>
    </subcellularLocation>
</comment>
<evidence type="ECO:0000259" key="8">
    <source>
        <dbReference type="PROSITE" id="PS50850"/>
    </source>
</evidence>
<dbReference type="OrthoDB" id="2985014at2759"/>
<feature type="compositionally biased region" description="Basic residues" evidence="6">
    <location>
        <begin position="418"/>
        <end position="428"/>
    </location>
</feature>
<keyword evidence="3 7" id="KW-0812">Transmembrane</keyword>
<feature type="transmembrane region" description="Helical" evidence="7">
    <location>
        <begin position="229"/>
        <end position="253"/>
    </location>
</feature>
<dbReference type="GO" id="GO:0016020">
    <property type="term" value="C:membrane"/>
    <property type="evidence" value="ECO:0007669"/>
    <property type="project" value="UniProtKB-SubCell"/>
</dbReference>
<reference evidence="9 10" key="1">
    <citation type="journal article" date="2012" name="BMC Genomics">
        <title>Tools to kill: Genome of one of the most destructive plant pathogenic fungi Macrophomina phaseolina.</title>
        <authorList>
            <person name="Islam M.S."/>
            <person name="Haque M.S."/>
            <person name="Islam M.M."/>
            <person name="Emdad E.M."/>
            <person name="Halim A."/>
            <person name="Hossen Q.M.M."/>
            <person name="Hossain M.Z."/>
            <person name="Ahmed B."/>
            <person name="Rahim S."/>
            <person name="Rahman M.S."/>
            <person name="Alam M.M."/>
            <person name="Hou S."/>
            <person name="Wan X."/>
            <person name="Saito J.A."/>
            <person name="Alam M."/>
        </authorList>
    </citation>
    <scope>NUCLEOTIDE SEQUENCE [LARGE SCALE GENOMIC DNA]</scope>
    <source>
        <strain evidence="9 10">MS6</strain>
    </source>
</reference>
<feature type="transmembrane region" description="Helical" evidence="7">
    <location>
        <begin position="196"/>
        <end position="217"/>
    </location>
</feature>
<feature type="region of interest" description="Disordered" evidence="6">
    <location>
        <begin position="413"/>
        <end position="494"/>
    </location>
</feature>
<evidence type="ECO:0000256" key="6">
    <source>
        <dbReference type="SAM" id="MobiDB-lite"/>
    </source>
</evidence>
<keyword evidence="5 7" id="KW-0472">Membrane</keyword>
<evidence type="ECO:0000313" key="9">
    <source>
        <dbReference type="EMBL" id="EKG16980.1"/>
    </source>
</evidence>
<dbReference type="Pfam" id="PF07690">
    <property type="entry name" value="MFS_1"/>
    <property type="match status" value="1"/>
</dbReference>
<evidence type="ECO:0000313" key="10">
    <source>
        <dbReference type="Proteomes" id="UP000007129"/>
    </source>
</evidence>
<accession>K2SJJ4</accession>
<dbReference type="Proteomes" id="UP000007129">
    <property type="component" value="Unassembled WGS sequence"/>
</dbReference>
<evidence type="ECO:0000256" key="7">
    <source>
        <dbReference type="SAM" id="Phobius"/>
    </source>
</evidence>
<dbReference type="HOGENOM" id="CLU_001265_0_2_1"/>
<feature type="transmembrane region" description="Helical" evidence="7">
    <location>
        <begin position="136"/>
        <end position="156"/>
    </location>
</feature>
<sequence length="520" mass="57805">MSVKDGKQGNPEHIEAVPTSCPMDGMKHYQELEYSPEEETKLVRKIDLFLLPTIWLMYLLSYMDRTKYVHPPRTTPCRHQAYTMPKSIGNAKIAGMMDDLNLTSNEYSVALVVFFVSYVVFEVPSNMILSRTRPSIFLPALMFLWGAVTCCMAVIHNYHQLVALRFVVGIFEAGFAPGILLILSSWYKKNEQSKRFGIYISAAVLSGAFGGILAGAITKGLHDAHGIAGWRWLFIVEGAATCGWAIISSYLLLDFPDTTKKFSQRERQLAVHRLAEDNVTTRTSEDEQLGSRQAFLQSIRNWRTWLMVVGYMVIVGSSTLSYFYPTLVAGLGYTSHMAQYMVVPIYAVAFLFVGVSAYLLDQHPHHRGLAIAGWLSLSTATSIAVTITTNFTARYILLIVRFPSRRLPSFFSNGLTKGGKKKNKKQKHHPDTYFRNSSWPRASGPPTPSRCPTPRRPSAGSRRARAPCHSPSSTRSATSPRSTAPTCSPRPTRRAMCSASASSAPCAASAWPCTSARMSW</sequence>
<keyword evidence="2" id="KW-0813">Transport</keyword>
<dbReference type="InterPro" id="IPR036259">
    <property type="entry name" value="MFS_trans_sf"/>
</dbReference>
<dbReference type="FunFam" id="1.20.1250.20:FF:000057">
    <property type="entry name" value="MFS general substrate transporter"/>
    <property type="match status" value="1"/>
</dbReference>
<dbReference type="GO" id="GO:0022857">
    <property type="term" value="F:transmembrane transporter activity"/>
    <property type="evidence" value="ECO:0007669"/>
    <property type="project" value="InterPro"/>
</dbReference>
<gene>
    <name evidence="9" type="ORF">MPH_05806</name>
</gene>
<feature type="transmembrane region" description="Helical" evidence="7">
    <location>
        <begin position="162"/>
        <end position="184"/>
    </location>
</feature>
<dbReference type="eggNOG" id="KOG2533">
    <property type="taxonomic scope" value="Eukaryota"/>
</dbReference>
<dbReference type="EMBL" id="AHHD01000258">
    <property type="protein sequence ID" value="EKG16980.1"/>
    <property type="molecule type" value="Genomic_DNA"/>
</dbReference>
<dbReference type="VEuPathDB" id="FungiDB:MPH_05806"/>
<organism evidence="9 10">
    <name type="scientific">Macrophomina phaseolina (strain MS6)</name>
    <name type="common">Charcoal rot fungus</name>
    <dbReference type="NCBI Taxonomy" id="1126212"/>
    <lineage>
        <taxon>Eukaryota</taxon>
        <taxon>Fungi</taxon>
        <taxon>Dikarya</taxon>
        <taxon>Ascomycota</taxon>
        <taxon>Pezizomycotina</taxon>
        <taxon>Dothideomycetes</taxon>
        <taxon>Dothideomycetes incertae sedis</taxon>
        <taxon>Botryosphaeriales</taxon>
        <taxon>Botryosphaeriaceae</taxon>
        <taxon>Macrophomina</taxon>
    </lineage>
</organism>
<dbReference type="InterPro" id="IPR020846">
    <property type="entry name" value="MFS_dom"/>
</dbReference>
<dbReference type="PANTHER" id="PTHR43791:SF38">
    <property type="entry name" value="MAJOR FACILITATOR SUPERFAMILY (MFS) PROFILE DOMAIN-CONTAINING PROTEIN"/>
    <property type="match status" value="1"/>
</dbReference>
<feature type="region of interest" description="Disordered" evidence="6">
    <location>
        <begin position="1"/>
        <end position="21"/>
    </location>
</feature>
<feature type="transmembrane region" description="Helical" evidence="7">
    <location>
        <begin position="337"/>
        <end position="360"/>
    </location>
</feature>
<feature type="compositionally biased region" description="Pro residues" evidence="6">
    <location>
        <begin position="443"/>
        <end position="455"/>
    </location>
</feature>
<comment type="caution">
    <text evidence="9">The sequence shown here is derived from an EMBL/GenBank/DDBJ whole genome shotgun (WGS) entry which is preliminary data.</text>
</comment>
<dbReference type="AlphaFoldDB" id="K2SJJ4"/>
<feature type="transmembrane region" description="Helical" evidence="7">
    <location>
        <begin position="107"/>
        <end position="124"/>
    </location>
</feature>
<evidence type="ECO:0000256" key="4">
    <source>
        <dbReference type="ARBA" id="ARBA00022989"/>
    </source>
</evidence>
<dbReference type="PROSITE" id="PS50850">
    <property type="entry name" value="MFS"/>
    <property type="match status" value="1"/>
</dbReference>